<organism evidence="9 10">
    <name type="scientific">Candidatus Falkowbacteria bacterium RIFOXYA2_FULL_38_12</name>
    <dbReference type="NCBI Taxonomy" id="1797993"/>
    <lineage>
        <taxon>Bacteria</taxon>
        <taxon>Candidatus Falkowiibacteriota</taxon>
    </lineage>
</organism>
<reference evidence="9 10" key="1">
    <citation type="journal article" date="2016" name="Nat. Commun.">
        <title>Thousands of microbial genomes shed light on interconnected biogeochemical processes in an aquifer system.</title>
        <authorList>
            <person name="Anantharaman K."/>
            <person name="Brown C.T."/>
            <person name="Hug L.A."/>
            <person name="Sharon I."/>
            <person name="Castelle C.J."/>
            <person name="Probst A.J."/>
            <person name="Thomas B.C."/>
            <person name="Singh A."/>
            <person name="Wilkins M.J."/>
            <person name="Karaoz U."/>
            <person name="Brodie E.L."/>
            <person name="Williams K.H."/>
            <person name="Hubbard S.S."/>
            <person name="Banfield J.F."/>
        </authorList>
    </citation>
    <scope>NUCLEOTIDE SEQUENCE [LARGE SCALE GENOMIC DNA]</scope>
</reference>
<dbReference type="InterPro" id="IPR034137">
    <property type="entry name" value="TOPRIM_RecR"/>
</dbReference>
<dbReference type="InterPro" id="IPR000093">
    <property type="entry name" value="DNA_Rcmb_RecR"/>
</dbReference>
<gene>
    <name evidence="7" type="primary">recR</name>
    <name evidence="9" type="ORF">A2257_03360</name>
</gene>
<dbReference type="Proteomes" id="UP000177407">
    <property type="component" value="Unassembled WGS sequence"/>
</dbReference>
<dbReference type="PANTHER" id="PTHR30446:SF0">
    <property type="entry name" value="RECOMBINATION PROTEIN RECR"/>
    <property type="match status" value="1"/>
</dbReference>
<dbReference type="Gene3D" id="6.10.250.240">
    <property type="match status" value="1"/>
</dbReference>
<name>A0A1F5S3D2_9BACT</name>
<dbReference type="CDD" id="cd01025">
    <property type="entry name" value="TOPRIM_recR"/>
    <property type="match status" value="1"/>
</dbReference>
<keyword evidence="1 7" id="KW-0479">Metal-binding</keyword>
<dbReference type="PROSITE" id="PS50880">
    <property type="entry name" value="TOPRIM"/>
    <property type="match status" value="1"/>
</dbReference>
<dbReference type="EMBL" id="MFGA01000020">
    <property type="protein sequence ID" value="OGF20781.1"/>
    <property type="molecule type" value="Genomic_DNA"/>
</dbReference>
<dbReference type="GO" id="GO:0008270">
    <property type="term" value="F:zinc ion binding"/>
    <property type="evidence" value="ECO:0007669"/>
    <property type="project" value="UniProtKB-KW"/>
</dbReference>
<accession>A0A1F5S3D2</accession>
<evidence type="ECO:0000256" key="7">
    <source>
        <dbReference type="HAMAP-Rule" id="MF_00017"/>
    </source>
</evidence>
<dbReference type="Gene3D" id="1.10.8.420">
    <property type="entry name" value="RecR Domain 1"/>
    <property type="match status" value="1"/>
</dbReference>
<dbReference type="HAMAP" id="MF_00017">
    <property type="entry name" value="RecR"/>
    <property type="match status" value="1"/>
</dbReference>
<dbReference type="GO" id="GO:0003677">
    <property type="term" value="F:DNA binding"/>
    <property type="evidence" value="ECO:0007669"/>
    <property type="project" value="UniProtKB-UniRule"/>
</dbReference>
<evidence type="ECO:0000256" key="4">
    <source>
        <dbReference type="ARBA" id="ARBA00022833"/>
    </source>
</evidence>
<dbReference type="AlphaFoldDB" id="A0A1F5S3D2"/>
<keyword evidence="3 7" id="KW-0863">Zinc-finger</keyword>
<evidence type="ECO:0000256" key="3">
    <source>
        <dbReference type="ARBA" id="ARBA00022771"/>
    </source>
</evidence>
<dbReference type="PROSITE" id="PS01300">
    <property type="entry name" value="RECR"/>
    <property type="match status" value="1"/>
</dbReference>
<proteinExistence type="inferred from homology"/>
<dbReference type="InterPro" id="IPR015967">
    <property type="entry name" value="Rcmb_RecR_Znf"/>
</dbReference>
<dbReference type="Pfam" id="PF02132">
    <property type="entry name" value="RecR_ZnF"/>
    <property type="match status" value="1"/>
</dbReference>
<evidence type="ECO:0000256" key="6">
    <source>
        <dbReference type="ARBA" id="ARBA00023204"/>
    </source>
</evidence>
<dbReference type="PANTHER" id="PTHR30446">
    <property type="entry name" value="RECOMBINATION PROTEIN RECR"/>
    <property type="match status" value="1"/>
</dbReference>
<dbReference type="Gene3D" id="3.30.60.80">
    <property type="match status" value="1"/>
</dbReference>
<evidence type="ECO:0000313" key="10">
    <source>
        <dbReference type="Proteomes" id="UP000177407"/>
    </source>
</evidence>
<dbReference type="Pfam" id="PF21176">
    <property type="entry name" value="RecR_HhH"/>
    <property type="match status" value="1"/>
</dbReference>
<evidence type="ECO:0000256" key="1">
    <source>
        <dbReference type="ARBA" id="ARBA00022723"/>
    </source>
</evidence>
<dbReference type="SMART" id="SM00493">
    <property type="entry name" value="TOPRIM"/>
    <property type="match status" value="1"/>
</dbReference>
<comment type="caution">
    <text evidence="9">The sequence shown here is derived from an EMBL/GenBank/DDBJ whole genome shotgun (WGS) entry which is preliminary data.</text>
</comment>
<evidence type="ECO:0000256" key="5">
    <source>
        <dbReference type="ARBA" id="ARBA00023172"/>
    </source>
</evidence>
<keyword evidence="5 7" id="KW-0233">DNA recombination</keyword>
<keyword evidence="2 7" id="KW-0227">DNA damage</keyword>
<evidence type="ECO:0000313" key="9">
    <source>
        <dbReference type="EMBL" id="OGF20781.1"/>
    </source>
</evidence>
<dbReference type="Pfam" id="PF21175">
    <property type="entry name" value="RecR_C"/>
    <property type="match status" value="1"/>
</dbReference>
<sequence>MPRFPLVIQNLADSFSRLPGVGPKTALRFVFYLLRQKQDDNIKFAKAIEMLGSSIATCHVCQNFSEKNPCAICSDKNRDQAVICVVAEHQDLPVIENTGEYLGAYHVLGGVLDPLHGITPDQLKIKELIYRVQNNNIKEIVLALNPDLEGETTILYLTKLIKSFDKNSVIKITRLARGLPIGADLEYADEVTVSDALKGRKEL</sequence>
<dbReference type="SUPFAM" id="SSF111304">
    <property type="entry name" value="Recombination protein RecR"/>
    <property type="match status" value="1"/>
</dbReference>
<evidence type="ECO:0000259" key="8">
    <source>
        <dbReference type="PROSITE" id="PS50880"/>
    </source>
</evidence>
<comment type="similarity">
    <text evidence="7">Belongs to the RecR family.</text>
</comment>
<dbReference type="Gene3D" id="3.40.1360.10">
    <property type="match status" value="1"/>
</dbReference>
<dbReference type="NCBIfam" id="TIGR00615">
    <property type="entry name" value="recR"/>
    <property type="match status" value="1"/>
</dbReference>
<dbReference type="GO" id="GO:0006281">
    <property type="term" value="P:DNA repair"/>
    <property type="evidence" value="ECO:0007669"/>
    <property type="project" value="UniProtKB-UniRule"/>
</dbReference>
<protein>
    <recommendedName>
        <fullName evidence="7">Recombination protein RecR</fullName>
    </recommendedName>
</protein>
<dbReference type="InterPro" id="IPR006171">
    <property type="entry name" value="TOPRIM_dom"/>
</dbReference>
<evidence type="ECO:0000256" key="2">
    <source>
        <dbReference type="ARBA" id="ARBA00022763"/>
    </source>
</evidence>
<dbReference type="Pfam" id="PF13662">
    <property type="entry name" value="Toprim_4"/>
    <property type="match status" value="1"/>
</dbReference>
<keyword evidence="4 7" id="KW-0862">Zinc</keyword>
<dbReference type="GO" id="GO:0006310">
    <property type="term" value="P:DNA recombination"/>
    <property type="evidence" value="ECO:0007669"/>
    <property type="project" value="UniProtKB-UniRule"/>
</dbReference>
<comment type="function">
    <text evidence="7">May play a role in DNA repair. It seems to be involved in an RecBC-independent recombinational process of DNA repair. It may act with RecF and RecO.</text>
</comment>
<dbReference type="InterPro" id="IPR023627">
    <property type="entry name" value="Rcmb_RecR"/>
</dbReference>
<feature type="domain" description="Toprim" evidence="8">
    <location>
        <begin position="81"/>
        <end position="180"/>
    </location>
</feature>
<keyword evidence="6 7" id="KW-0234">DNA repair</keyword>
<feature type="zinc finger region" description="C4-type" evidence="7">
    <location>
        <begin position="58"/>
        <end position="73"/>
    </location>
</feature>